<dbReference type="RefSeq" id="WP_135765013.1">
    <property type="nucleotide sequence ID" value="NZ_RQHV01000061.1"/>
</dbReference>
<feature type="transmembrane region" description="Helical" evidence="1">
    <location>
        <begin position="351"/>
        <end position="369"/>
    </location>
</feature>
<feature type="transmembrane region" description="Helical" evidence="1">
    <location>
        <begin position="56"/>
        <end position="73"/>
    </location>
</feature>
<feature type="transmembrane region" description="Helical" evidence="1">
    <location>
        <begin position="174"/>
        <end position="194"/>
    </location>
</feature>
<reference evidence="2" key="1">
    <citation type="journal article" date="2019" name="PLoS Negl. Trop. Dis.">
        <title>Revisiting the worldwide diversity of Leptospira species in the environment.</title>
        <authorList>
            <person name="Vincent A.T."/>
            <person name="Schiettekatte O."/>
            <person name="Bourhy P."/>
            <person name="Veyrier F.J."/>
            <person name="Picardeau M."/>
        </authorList>
    </citation>
    <scope>NUCLEOTIDE SEQUENCE [LARGE SCALE GENOMIC DNA]</scope>
    <source>
        <strain evidence="2">201400974</strain>
    </source>
</reference>
<comment type="caution">
    <text evidence="2">The sequence shown here is derived from an EMBL/GenBank/DDBJ whole genome shotgun (WGS) entry which is preliminary data.</text>
</comment>
<evidence type="ECO:0008006" key="4">
    <source>
        <dbReference type="Google" id="ProtNLM"/>
    </source>
</evidence>
<evidence type="ECO:0000256" key="1">
    <source>
        <dbReference type="SAM" id="Phobius"/>
    </source>
</evidence>
<accession>A0A4R9LM55</accession>
<sequence length="754" mass="87447">MLFSFFLFLNLVLPYLFIRRVGQISVEKVLSVLIFFWFNIILTGYITSLFGLLGNLYAYLSVSALLTAIYIVFVIRKYSPEFQSDSFGKKYRLVIVLCIGSFLCLVIANIFLAYYFLPNNPDSEAYRLVRTFLYVNSGNLLHTANGIDPRVIFYPLSGPLSHVPFVLFQMDVHWLHFFTMGAWAISYLVVYYFARNLDSSIFSAHLAALMGVSSGLMFCIATAGNDEVMAGVPMVLAVAFFLKWIKTNQPFFFISFSLSVLISVTIKEHYVFLMPILGLGFLYSLTKLKIRDYLFHLKSNKIKYSFLSFFLLLAVTIHSILNYISIGKFSSDLSKAIINSQMSIHMGFQNFYLFLVQLTFANLPDFLYLKKMDVRLETYTLIKEKLSFLVSWIDLNPTYFSPYDPFKGLFLIPEAIFRMETTVWLGFVPVFLIYILFQFTELKAWRTRIYPWLILTFFSWIFTFAFLIKFQYTVQTYFTYSFLFAMPAVAKAIDLHHSLPRLKRNIFRTFLIFVIITNIYQCMVIFKDNIRRSLVRAIVTNFDRNADSDPSPDLKMFMKDLKNVNLVYTHWEMPYLKLIGLNTSPRYSTSNYLNLKDGVTNLIFSNANNYYMNLGLKLKSKTTPGIEKKGNLGGGEIEYIFCKSNIPEDKCGGKYVLLFYSFTTASEKYHFNVTFPSVGENPEDGLLYHFAFEKENGSPVVKGTWRSLYESGTEIVFPVTDETVLMNIKVRKKNSDELLYQYKFPVNKPYQFKL</sequence>
<gene>
    <name evidence="2" type="ORF">EHS11_13945</name>
</gene>
<evidence type="ECO:0000313" key="2">
    <source>
        <dbReference type="EMBL" id="TGN08034.1"/>
    </source>
</evidence>
<feature type="transmembrane region" description="Helical" evidence="1">
    <location>
        <begin position="505"/>
        <end position="526"/>
    </location>
</feature>
<dbReference type="OrthoDB" id="904806at2"/>
<dbReference type="Proteomes" id="UP000298264">
    <property type="component" value="Unassembled WGS sequence"/>
</dbReference>
<keyword evidence="1" id="KW-0472">Membrane</keyword>
<dbReference type="EMBL" id="RQHV01000061">
    <property type="protein sequence ID" value="TGN08034.1"/>
    <property type="molecule type" value="Genomic_DNA"/>
</dbReference>
<dbReference type="AlphaFoldDB" id="A0A4R9LM55"/>
<name>A0A4R9LM55_9LEPT</name>
<protein>
    <recommendedName>
        <fullName evidence="4">Glycosyltransferase RgtA/B/C/D-like domain-containing protein</fullName>
    </recommendedName>
</protein>
<keyword evidence="1" id="KW-1133">Transmembrane helix</keyword>
<organism evidence="2 3">
    <name type="scientific">Leptospira ilyithenensis</name>
    <dbReference type="NCBI Taxonomy" id="2484901"/>
    <lineage>
        <taxon>Bacteria</taxon>
        <taxon>Pseudomonadati</taxon>
        <taxon>Spirochaetota</taxon>
        <taxon>Spirochaetia</taxon>
        <taxon>Leptospirales</taxon>
        <taxon>Leptospiraceae</taxon>
        <taxon>Leptospira</taxon>
    </lineage>
</organism>
<evidence type="ECO:0000313" key="3">
    <source>
        <dbReference type="Proteomes" id="UP000298264"/>
    </source>
</evidence>
<keyword evidence="1" id="KW-0812">Transmembrane</keyword>
<feature type="transmembrane region" description="Helical" evidence="1">
    <location>
        <begin position="201"/>
        <end position="223"/>
    </location>
</feature>
<feature type="transmembrane region" description="Helical" evidence="1">
    <location>
        <begin position="250"/>
        <end position="266"/>
    </location>
</feature>
<feature type="transmembrane region" description="Helical" evidence="1">
    <location>
        <begin position="302"/>
        <end position="324"/>
    </location>
</feature>
<feature type="transmembrane region" description="Helical" evidence="1">
    <location>
        <begin position="229"/>
        <end position="245"/>
    </location>
</feature>
<feature type="transmembrane region" description="Helical" evidence="1">
    <location>
        <begin position="449"/>
        <end position="468"/>
    </location>
</feature>
<feature type="transmembrane region" description="Helical" evidence="1">
    <location>
        <begin position="29"/>
        <end position="50"/>
    </location>
</feature>
<feature type="transmembrane region" description="Helical" evidence="1">
    <location>
        <begin position="6"/>
        <end position="22"/>
    </location>
</feature>
<feature type="transmembrane region" description="Helical" evidence="1">
    <location>
        <begin position="415"/>
        <end position="437"/>
    </location>
</feature>
<keyword evidence="3" id="KW-1185">Reference proteome</keyword>
<feature type="transmembrane region" description="Helical" evidence="1">
    <location>
        <begin position="93"/>
        <end position="117"/>
    </location>
</feature>
<proteinExistence type="predicted"/>